<feature type="domain" description="FtsK" evidence="7">
    <location>
        <begin position="291"/>
        <end position="477"/>
    </location>
</feature>
<gene>
    <name evidence="8" type="ORF">BJ969_004301</name>
</gene>
<feature type="compositionally biased region" description="Basic and acidic residues" evidence="5">
    <location>
        <begin position="1078"/>
        <end position="1095"/>
    </location>
</feature>
<feature type="region of interest" description="Disordered" evidence="5">
    <location>
        <begin position="267"/>
        <end position="286"/>
    </location>
</feature>
<dbReference type="GO" id="GO:0005509">
    <property type="term" value="F:calcium ion binding"/>
    <property type="evidence" value="ECO:0007669"/>
    <property type="project" value="InterPro"/>
</dbReference>
<protein>
    <submittedName>
        <fullName evidence="8">S-DNA-T family DNA segregation ATPase FtsK/SpoIIIE</fullName>
    </submittedName>
</protein>
<feature type="binding site" evidence="4">
    <location>
        <begin position="905"/>
        <end position="912"/>
    </location>
    <ligand>
        <name>ATP</name>
        <dbReference type="ChEBI" id="CHEBI:30616"/>
    </ligand>
</feature>
<dbReference type="SUPFAM" id="SSF52540">
    <property type="entry name" value="P-loop containing nucleoside triphosphate hydrolases"/>
    <property type="match status" value="3"/>
</dbReference>
<dbReference type="NCBIfam" id="TIGR03925">
    <property type="entry name" value="T7SS_EccC_b"/>
    <property type="match status" value="1"/>
</dbReference>
<accession>A0A840NM74</accession>
<keyword evidence="2 4" id="KW-0547">Nucleotide-binding</keyword>
<dbReference type="GO" id="GO:0003677">
    <property type="term" value="F:DNA binding"/>
    <property type="evidence" value="ECO:0007669"/>
    <property type="project" value="InterPro"/>
</dbReference>
<dbReference type="Pfam" id="PF00656">
    <property type="entry name" value="Peptidase_C14"/>
    <property type="match status" value="1"/>
</dbReference>
<feature type="domain" description="FtsK" evidence="7">
    <location>
        <begin position="887"/>
        <end position="1079"/>
    </location>
</feature>
<evidence type="ECO:0000259" key="7">
    <source>
        <dbReference type="PROSITE" id="PS50901"/>
    </source>
</evidence>
<dbReference type="PROSITE" id="PS50901">
    <property type="entry name" value="FTSK"/>
    <property type="match status" value="4"/>
</dbReference>
<keyword evidence="3 4" id="KW-0067">ATP-binding</keyword>
<dbReference type="SUPFAM" id="SSF52129">
    <property type="entry name" value="Caspase-like"/>
    <property type="match status" value="1"/>
</dbReference>
<dbReference type="InterPro" id="IPR002048">
    <property type="entry name" value="EF_hand_dom"/>
</dbReference>
<sequence>MSRDGARYALLVATSEYFDPRLRGLHASEETQELKQLLADHDIGRFDVVHALINETKAAIERAIEELFAKCEPGDVVLLYIAGHGIKNDDNQLFFAAGNTDLNLPYSTAVPAQIVHRMITECQAGSKAVVLDCCYSGVFNDGAVPRSGDAVNLEEQLGGGLFTMTASNEIEYAYETPRPREDRPQPGSTFTSAIIEAMRTGAPDTDHDGKMTFNELYKFVHKRVTEEGRQTPTRGGNQHGDMIFSWVRGARYTVDLRPVRIGELLADHPKDGDATSPVPIGRTRASDRQSVEHVELDLFRHNTHVAVVGRIHSGKSTLLETLIYSLTAISGADQVQFKCLDGDGRLAGLAQVYSAGHTAEAVIELLGEVKELIARRRELFAAGISTIARYRRLRRERPDLLEGSDHAETFLIIDGWAWFAGHVPDLADAVIEIASAGLTFGVHVIVTARGWSELPDELVDLISGRIELSLPDPAESKLDPELAKLLPTEGWAQHEGRAFQIAQPHFDESPDDIAGLVAALSGTAEPEAAPPPAPSSSGALGLFPLLGRPDVTAFDPSETWRPRLIEQRYQAVIGAWDDTPITLDLKDAAKGGMGPHGLCVGDAGSGKSEFLRTLVLSLMATHSPEEVNFVLVDWAGDGTFADFRDAPHVSGIIPTLREDPRLVARMGEALSGEIQRRQALLGKVRARNVWEYRTERVEQDLPALPMLLVVIDEFTELLHEQPELADLFAMIGRMGRSLQVQLLLSGRRVEESALRGLDGHLTYRIALRTLNAADSRAAIGEGDAAELPDTGGHGYLRHAAGVHRFRAAYVSGPAHGDQRTGAESRSELRLAVRRMRGTGPTAKPIWLPPLREPPTLEKLLPPLAERRRGPRLRTPVGVVDMPYEHKQETVRVDLSGGSGHVAVVGSPGSGKSAAVRTLLLSLAQTHTPEEVQFYCIDLGGGRLRAVRDLPHVGAVSGRDAPDVLRRTIAELRVLLAWREARFIDRGIDSMETYRDQRRRGEGLDDDSYGDVFLIIDGWAALQDEFDGADRDVVNLASQGLGFGLHVVVTADRWSEFRPALKDLLGTRLELRLAEPAESEIDHDAAERVPDDEPGRGLHPPKLHMLTARAEGAEGEAGVAEMVDKLRDGWPGARAPRVRLLPLHLPYEQLPVPERQSRPGLVPIGVNEDGMEPIHLDFRAEPHFYAFGEAAAGKTSLLRTVIRGITTRYTPKQAMIVLIDVRRGLLGFPKSPYLVEHAVSTDQLRAAVRDLAATVRDRLPGPGVVRERSRTHPWWTGPELFVVVDDYELVSAPGDNALAPLSEFVAQASAVGLHLVLARDSARANRALHDPIIGRMREISTPGLLMSADAAEGRLIGNVTASTLPPGRGTLVSRSLRSGPQQIQIAHIRPE</sequence>
<feature type="binding site" evidence="4">
    <location>
        <begin position="1187"/>
        <end position="1194"/>
    </location>
    <ligand>
        <name>ATP</name>
        <dbReference type="ChEBI" id="CHEBI:30616"/>
    </ligand>
</feature>
<dbReference type="InterPro" id="IPR011600">
    <property type="entry name" value="Pept_C14_caspase"/>
</dbReference>
<dbReference type="GO" id="GO:0005524">
    <property type="term" value="F:ATP binding"/>
    <property type="evidence" value="ECO:0007669"/>
    <property type="project" value="UniProtKB-UniRule"/>
</dbReference>
<dbReference type="GO" id="GO:0004197">
    <property type="term" value="F:cysteine-type endopeptidase activity"/>
    <property type="evidence" value="ECO:0007669"/>
    <property type="project" value="InterPro"/>
</dbReference>
<keyword evidence="9" id="KW-1185">Reference proteome</keyword>
<name>A0A840NM74_9PSEU</name>
<dbReference type="Proteomes" id="UP000580474">
    <property type="component" value="Unassembled WGS sequence"/>
</dbReference>
<dbReference type="PANTHER" id="PTHR22683:SF1">
    <property type="entry name" value="TYPE VII SECRETION SYSTEM PROTEIN ESSC"/>
    <property type="match status" value="1"/>
</dbReference>
<evidence type="ECO:0000313" key="9">
    <source>
        <dbReference type="Proteomes" id="UP000580474"/>
    </source>
</evidence>
<proteinExistence type="predicted"/>
<dbReference type="EMBL" id="JACHIV010000001">
    <property type="protein sequence ID" value="MBB5071213.1"/>
    <property type="molecule type" value="Genomic_DNA"/>
</dbReference>
<evidence type="ECO:0000313" key="8">
    <source>
        <dbReference type="EMBL" id="MBB5071213.1"/>
    </source>
</evidence>
<dbReference type="InterPro" id="IPR002543">
    <property type="entry name" value="FtsK_dom"/>
</dbReference>
<dbReference type="InterPro" id="IPR029030">
    <property type="entry name" value="Caspase-like_dom_sf"/>
</dbReference>
<evidence type="ECO:0000256" key="5">
    <source>
        <dbReference type="SAM" id="MobiDB-lite"/>
    </source>
</evidence>
<comment type="caution">
    <text evidence="8">The sequence shown here is derived from an EMBL/GenBank/DDBJ whole genome shotgun (WGS) entry which is preliminary data.</text>
</comment>
<dbReference type="Gene3D" id="3.40.50.300">
    <property type="entry name" value="P-loop containing nucleotide triphosphate hydrolases"/>
    <property type="match status" value="4"/>
</dbReference>
<dbReference type="InterPro" id="IPR050206">
    <property type="entry name" value="FtsK/SpoIIIE/SftA"/>
</dbReference>
<feature type="binding site" evidence="4">
    <location>
        <begin position="309"/>
        <end position="316"/>
    </location>
    <ligand>
        <name>ATP</name>
        <dbReference type="ChEBI" id="CHEBI:30616"/>
    </ligand>
</feature>
<feature type="domain" description="FtsK" evidence="7">
    <location>
        <begin position="1170"/>
        <end position="1353"/>
    </location>
</feature>
<dbReference type="InterPro" id="IPR018247">
    <property type="entry name" value="EF_Hand_1_Ca_BS"/>
</dbReference>
<dbReference type="InterPro" id="IPR023837">
    <property type="entry name" value="EccCb-like_Actinobacteria"/>
</dbReference>
<dbReference type="NCBIfam" id="NF047832">
    <property type="entry name" value="caspase_w_EACC1"/>
    <property type="match status" value="1"/>
</dbReference>
<evidence type="ECO:0000256" key="3">
    <source>
        <dbReference type="ARBA" id="ARBA00022840"/>
    </source>
</evidence>
<dbReference type="Gene3D" id="3.40.50.1460">
    <property type="match status" value="1"/>
</dbReference>
<dbReference type="InterPro" id="IPR003593">
    <property type="entry name" value="AAA+_ATPase"/>
</dbReference>
<feature type="binding site" evidence="4">
    <location>
        <begin position="601"/>
        <end position="608"/>
    </location>
    <ligand>
        <name>ATP</name>
        <dbReference type="ChEBI" id="CHEBI:30616"/>
    </ligand>
</feature>
<dbReference type="GO" id="GO:0006508">
    <property type="term" value="P:proteolysis"/>
    <property type="evidence" value="ECO:0007669"/>
    <property type="project" value="InterPro"/>
</dbReference>
<dbReference type="RefSeq" id="WP_184481376.1">
    <property type="nucleotide sequence ID" value="NZ_JACHIV010000001.1"/>
</dbReference>
<reference evidence="8 9" key="1">
    <citation type="submission" date="2020-08" db="EMBL/GenBank/DDBJ databases">
        <title>Sequencing the genomes of 1000 actinobacteria strains.</title>
        <authorList>
            <person name="Klenk H.-P."/>
        </authorList>
    </citation>
    <scope>NUCLEOTIDE SEQUENCE [LARGE SCALE GENOMIC DNA]</scope>
    <source>
        <strain evidence="8 9">DSM 45582</strain>
    </source>
</reference>
<dbReference type="InterPro" id="IPR027417">
    <property type="entry name" value="P-loop_NTPase"/>
</dbReference>
<dbReference type="PROSITE" id="PS50222">
    <property type="entry name" value="EF_HAND_2"/>
    <property type="match status" value="1"/>
</dbReference>
<feature type="domain" description="EF-hand" evidence="6">
    <location>
        <begin position="204"/>
        <end position="226"/>
    </location>
</feature>
<dbReference type="Pfam" id="PF01580">
    <property type="entry name" value="FtsK_SpoIIIE"/>
    <property type="match status" value="4"/>
</dbReference>
<evidence type="ECO:0000259" key="6">
    <source>
        <dbReference type="PROSITE" id="PS50222"/>
    </source>
</evidence>
<keyword evidence="1" id="KW-0677">Repeat</keyword>
<dbReference type="PROSITE" id="PS00018">
    <property type="entry name" value="EF_HAND_1"/>
    <property type="match status" value="1"/>
</dbReference>
<feature type="region of interest" description="Disordered" evidence="5">
    <location>
        <begin position="1078"/>
        <end position="1100"/>
    </location>
</feature>
<evidence type="ECO:0000256" key="4">
    <source>
        <dbReference type="PROSITE-ProRule" id="PRU00289"/>
    </source>
</evidence>
<dbReference type="SMART" id="SM00382">
    <property type="entry name" value="AAA"/>
    <property type="match status" value="3"/>
</dbReference>
<evidence type="ECO:0000256" key="2">
    <source>
        <dbReference type="ARBA" id="ARBA00022741"/>
    </source>
</evidence>
<dbReference type="PANTHER" id="PTHR22683">
    <property type="entry name" value="SPORULATION PROTEIN RELATED"/>
    <property type="match status" value="1"/>
</dbReference>
<feature type="domain" description="FtsK" evidence="7">
    <location>
        <begin position="578"/>
        <end position="776"/>
    </location>
</feature>
<evidence type="ECO:0000256" key="1">
    <source>
        <dbReference type="ARBA" id="ARBA00022737"/>
    </source>
</evidence>
<organism evidence="8 9">
    <name type="scientific">Saccharopolyspora gloriosae</name>
    <dbReference type="NCBI Taxonomy" id="455344"/>
    <lineage>
        <taxon>Bacteria</taxon>
        <taxon>Bacillati</taxon>
        <taxon>Actinomycetota</taxon>
        <taxon>Actinomycetes</taxon>
        <taxon>Pseudonocardiales</taxon>
        <taxon>Pseudonocardiaceae</taxon>
        <taxon>Saccharopolyspora</taxon>
    </lineage>
</organism>